<proteinExistence type="predicted"/>
<dbReference type="VEuPathDB" id="FungiDB:AFUB_093460"/>
<evidence type="ECO:0000256" key="1">
    <source>
        <dbReference type="SAM" id="MobiDB-lite"/>
    </source>
</evidence>
<dbReference type="Pfam" id="PF12449">
    <property type="entry name" value="DUF3684"/>
    <property type="match status" value="1"/>
</dbReference>
<name>B0YCW8_ASPFC</name>
<dbReference type="PhylomeDB" id="B0YCW8"/>
<accession>B0YCW8</accession>
<dbReference type="NCBIfam" id="NF047352">
    <property type="entry name" value="P_loop_sacsin"/>
    <property type="match status" value="1"/>
</dbReference>
<evidence type="ECO:0000259" key="2">
    <source>
        <dbReference type="Pfam" id="PF25794"/>
    </source>
</evidence>
<feature type="compositionally biased region" description="Polar residues" evidence="1">
    <location>
        <begin position="1456"/>
        <end position="1465"/>
    </location>
</feature>
<evidence type="ECO:0000313" key="4">
    <source>
        <dbReference type="Proteomes" id="UP000001699"/>
    </source>
</evidence>
<dbReference type="Pfam" id="PF25794">
    <property type="entry name" value="SACS"/>
    <property type="match status" value="1"/>
</dbReference>
<dbReference type="Gene3D" id="3.30.565.10">
    <property type="entry name" value="Histidine kinase-like ATPase, C-terminal domain"/>
    <property type="match status" value="1"/>
</dbReference>
<dbReference type="EMBL" id="DS499602">
    <property type="protein sequence ID" value="EDP47502.1"/>
    <property type="molecule type" value="Genomic_DNA"/>
</dbReference>
<gene>
    <name evidence="3" type="ORF">AFUB_093460</name>
</gene>
<feature type="compositionally biased region" description="Basic and acidic residues" evidence="1">
    <location>
        <begin position="1529"/>
        <end position="1539"/>
    </location>
</feature>
<dbReference type="InterPro" id="IPR036890">
    <property type="entry name" value="HATPase_C_sf"/>
</dbReference>
<reference evidence="3 4" key="1">
    <citation type="journal article" date="2008" name="PLoS Genet.">
        <title>Genomic islands in the pathogenic filamentous fungus Aspergillus fumigatus.</title>
        <authorList>
            <person name="Fedorova N.D."/>
            <person name="Khaldi N."/>
            <person name="Joardar V.S."/>
            <person name="Maiti R."/>
            <person name="Amedeo P."/>
            <person name="Anderson M.J."/>
            <person name="Crabtree J."/>
            <person name="Silva J.C."/>
            <person name="Badger J.H."/>
            <person name="Albarraq A."/>
            <person name="Angiuoli S."/>
            <person name="Bussey H."/>
            <person name="Bowyer P."/>
            <person name="Cotty P.J."/>
            <person name="Dyer P.S."/>
            <person name="Egan A."/>
            <person name="Galens K."/>
            <person name="Fraser-Liggett C.M."/>
            <person name="Haas B.J."/>
            <person name="Inman J.M."/>
            <person name="Kent R."/>
            <person name="Lemieux S."/>
            <person name="Malavazi I."/>
            <person name="Orvis J."/>
            <person name="Roemer T."/>
            <person name="Ronning C.M."/>
            <person name="Sundaram J.P."/>
            <person name="Sutton G."/>
            <person name="Turner G."/>
            <person name="Venter J.C."/>
            <person name="White O.R."/>
            <person name="Whitty B.R."/>
            <person name="Youngman P."/>
            <person name="Wolfe K.H."/>
            <person name="Goldman G.H."/>
            <person name="Wortman J.R."/>
            <person name="Jiang B."/>
            <person name="Denning D.W."/>
            <person name="Nierman W.C."/>
        </authorList>
    </citation>
    <scope>NUCLEOTIDE SEQUENCE [LARGE SCALE GENOMIC DNA]</scope>
    <source>
        <strain evidence="4">CBS 144.89 / FGSC A1163 / CEA10</strain>
    </source>
</reference>
<dbReference type="Proteomes" id="UP000001699">
    <property type="component" value="Unassembled WGS sequence"/>
</dbReference>
<dbReference type="SUPFAM" id="SSF55874">
    <property type="entry name" value="ATPase domain of HSP90 chaperone/DNA topoisomerase II/histidine kinase"/>
    <property type="match status" value="1"/>
</dbReference>
<dbReference type="OrthoDB" id="10031156at2759"/>
<organism evidence="3 4">
    <name type="scientific">Aspergillus fumigatus (strain CBS 144.89 / FGSC A1163 / CEA10)</name>
    <name type="common">Neosartorya fumigata</name>
    <dbReference type="NCBI Taxonomy" id="451804"/>
    <lineage>
        <taxon>Eukaryota</taxon>
        <taxon>Fungi</taxon>
        <taxon>Dikarya</taxon>
        <taxon>Ascomycota</taxon>
        <taxon>Pezizomycotina</taxon>
        <taxon>Eurotiomycetes</taxon>
        <taxon>Eurotiomycetidae</taxon>
        <taxon>Eurotiales</taxon>
        <taxon>Aspergillaceae</taxon>
        <taxon>Aspergillus</taxon>
        <taxon>Aspergillus subgen. Fumigati</taxon>
    </lineage>
</organism>
<dbReference type="InterPro" id="IPR058210">
    <property type="entry name" value="SACS/Nov_dom"/>
</dbReference>
<feature type="region of interest" description="Disordered" evidence="1">
    <location>
        <begin position="1424"/>
        <end position="1544"/>
    </location>
</feature>
<sequence>MARNIDFNALKARTMGSGNDEEAVTVDTRGLISKVLARYSGKWTVLREMIQNAADANATKVTIKFETLPSTTVPLPSSADQTTLLKHTISHHTLKRLLISNNGLPFSEKDWARLKRIADGNPDETKIGAFGVGFYSVFDDCEEPFVSSGKDAMAFYWKGNALFTRRLQLSEESNPETTFVLDYRNDTSPVPSLMQLSQFLSSSLTFVSLESIELWLDDWDLLRLVKKTAPSVNLTIPKDIETKTPQGLMKVTGITREVVQVDAAWMRVVEWNPNASVFRLDGLRDTTGSLRTFFSRLTGQSTQENPVKTEKPENIIDCGDLTTVLKASVFLHISTASIQCSVSHSLSSELERATRKPPPKRTTLAILTPSYDTDFASGASTSRSDILSSILPKKTGRVFIGFPTHQTTGLNAHISAPSVIPTVERESIDLNTRYISKWNLEMLRAAGIVCRVAWSAEMASIKSRILSKIDSSKSSKIRKGDIVGVLPEAIYTANQFVFRESTPSSVLGQTIEDAFWTCNKNASIEVLSTCGIIQSHQARIAPKDLSFMDSIPVLPDELVSGAKDFVRKLTDFGLVSEVTVSDIKRELEASTLRPGQVIEFLGWLSRKATSGQLDSFSIQSLLSVAVANDEDSSGNPSRLLVFGDINNFLNPQRIPVDLPVPSSVIPFKYSKSLSKQELEALGWTELQTVPWIRWLVINASNRDVLPLEQDITQSPSFSAQVLPVLSKQWDNSLSQSSKQTIISLLQSQTVIPTKLGMKRPAETYFSSVRLFDDLPVVHGLNSVKEKFLMALGVRKTVELGVIFERLLDNPQASDGKSDNQRKWSHVDLIRYLASVRDDIPANDIKRLKDTSICTAEATEHSKPAGGKRYKISELFEPKGSLRDLGLPILEWPGKYQPSSNEGKFLTMLGLRSFPSAPEMVNVMAKAAAADDWDLHGKAMSYYISEYHTNGYATFDCSAVNVPFLPIEGARDLSTPNRCFTDEGATLFGFKILRRDLHPHASKFGVKQHAAMTNCLDYMIRHPPSTKRDARVLFKYLAGRVAELSARDIERTGNAKIVPIAIRDTVEQGSVVRRVAPKLCYLGEGEDYRDIFDFVDFGQEANLFLMAVGSKREPTKTELAYMLVKEPARISASFQSADKYLKLLRSLAEHLAVLRRDKELFTEMKRSAFLLASRDITSLAQGGAKSEDLLGSDDDEVEDQSIKEWTLTAATDAVVVDDFQSFNLFKEHILAAPQEELLENFYTALGAIPLSGLVEERANWGAVAHDQRPAAKLHKLINERSRLFLHDQSPDSIRHDVRWLEKNLQVQVVNSISLTRSLKGRRVSHTQKRSAIITQNGRTWILWICPGKYDLYEISQALVHLILVRPKLHSTLTLEMLLKTDLLELKARGYNVERILKQKAQEAKIAEDRRQKQLEEERQRLEEREAAWAKEQAQLQAQEREMEAKSQPLMPGDFPDSPTNKGSNPNVEAEATETLQERRPRGLFANLTKRFGLEGGRSSWNPLGGQPSPPQPGGTPEPTGTPPPPYSADDPQRPRPEEPAPVHPPHRLQNELLSAIQACRPHGSSSLYSRPETNEVTETKSYCDEKPSHDLEFVATLPCGINVLFVKTLADRSAFLSKNSAGINLFAALLIECASVFSLRKDSLSVFYDPGGKTIAFNRAGSIFCNYFYFQQLHEKELLQNQSADRSESMVYWWVILCHELAHNLVGDHSSAHSYYSEGFVAQYFPKIAVKLANASQPKSGSSFSWSLRTWSGKQAGSMDIQIYN</sequence>
<keyword evidence="4" id="KW-1185">Reference proteome</keyword>
<dbReference type="PANTHER" id="PTHR47839">
    <property type="entry name" value="DOMAIN PROTEIN, PUTATIVE (AFU_ORTHOLOGUE AFUA_6G04830)-RELATED"/>
    <property type="match status" value="1"/>
</dbReference>
<dbReference type="PANTHER" id="PTHR47839:SF1">
    <property type="entry name" value="DOMAIN PROTEIN, PUTATIVE (AFU_ORTHOLOGUE AFUA_6G04830)-RELATED"/>
    <property type="match status" value="1"/>
</dbReference>
<feature type="domain" description="Sacsin/Nov" evidence="2">
    <location>
        <begin position="32"/>
        <end position="153"/>
    </location>
</feature>
<protein>
    <submittedName>
        <fullName evidence="3">HATPase_c domain protein, putative</fullName>
    </submittedName>
</protein>
<feature type="compositionally biased region" description="Pro residues" evidence="1">
    <location>
        <begin position="1506"/>
        <end position="1525"/>
    </location>
</feature>
<dbReference type="HOGENOM" id="CLU_001744_1_0_1"/>
<evidence type="ECO:0000313" key="3">
    <source>
        <dbReference type="EMBL" id="EDP47502.1"/>
    </source>
</evidence>
<dbReference type="InterPro" id="IPR022155">
    <property type="entry name" value="DUF3684"/>
</dbReference>